<evidence type="ECO:0000313" key="2">
    <source>
        <dbReference type="Proteomes" id="UP000216984"/>
    </source>
</evidence>
<dbReference type="AlphaFoldDB" id="A0A7Z1ILH5"/>
<comment type="caution">
    <text evidence="1">The sequence shown here is derived from an EMBL/GenBank/DDBJ whole genome shotgun (WGS) entry which is preliminary data.</text>
</comment>
<evidence type="ECO:0000313" key="1">
    <source>
        <dbReference type="EMBL" id="OZC35471.1"/>
    </source>
</evidence>
<gene>
    <name evidence="1" type="ORF">B9Q17_07285</name>
</gene>
<keyword evidence="2" id="KW-1185">Reference proteome</keyword>
<dbReference type="InterPro" id="IPR011122">
    <property type="entry name" value="WavE"/>
</dbReference>
<dbReference type="Proteomes" id="UP000216984">
    <property type="component" value="Unassembled WGS sequence"/>
</dbReference>
<dbReference type="Pfam" id="PF07507">
    <property type="entry name" value="WavE"/>
    <property type="match status" value="1"/>
</dbReference>
<accession>A0A7Z1ILH5</accession>
<reference evidence="1 2" key="1">
    <citation type="submission" date="2017-06" db="EMBL/GenBank/DDBJ databases">
        <title>Draft genome sequence of the halophilic bacterium Marinobacter vinifirmus FB1.</title>
        <authorList>
            <person name="Stepanov V.G."/>
            <person name="Roberts D.J."/>
            <person name="Fox G.E."/>
        </authorList>
    </citation>
    <scope>NUCLEOTIDE SEQUENCE [LARGE SCALE GENOMIC DNA]</scope>
    <source>
        <strain evidence="1 2">FB1</strain>
    </source>
</reference>
<organism evidence="1 2">
    <name type="scientific">Marinobacter vinifirmus</name>
    <dbReference type="NCBI Taxonomy" id="355591"/>
    <lineage>
        <taxon>Bacteria</taxon>
        <taxon>Pseudomonadati</taxon>
        <taxon>Pseudomonadota</taxon>
        <taxon>Gammaproteobacteria</taxon>
        <taxon>Pseudomonadales</taxon>
        <taxon>Marinobacteraceae</taxon>
        <taxon>Marinobacter</taxon>
    </lineage>
</organism>
<dbReference type="EMBL" id="NEFY01000010">
    <property type="protein sequence ID" value="OZC35471.1"/>
    <property type="molecule type" value="Genomic_DNA"/>
</dbReference>
<name>A0A7Z1ILH5_9GAMM</name>
<proteinExistence type="predicted"/>
<protein>
    <submittedName>
        <fullName evidence="1">LPS biosynthesis protein WavE</fullName>
    </submittedName>
</protein>
<sequence length="343" mass="39412">MKPGTSMRMSDFSDISVVVQGPVQSFQDREQESGITQKCLESVRQHLPGSTLILSTWPGQELAGLDYDRLVISEDPGSNVRFFGRDGAPHRFNNNRQIVSTREGLREVTTKYAVKLRSDNYLTGNNFVALQREYPKRTSTHCFLKERVVVSNVFTRQYAKGFRVPFHLSDFFYFGLTEDLRTLWDLDLFEDAQDPIHDNEGALYKSYPPDCTQMFWIKALQKFDTSIHVNELLDRSASRLEQSDLCFANNLVIASPADLGLGLCQKFLGTARISRTKGQCAQWQHWEWQEIYRRYCDPDFPKAPASVKANLFLKRLVHVHPVKLETIVKLYKNRRSSESGGIK</sequence>